<evidence type="ECO:0000313" key="3">
    <source>
        <dbReference type="Proteomes" id="UP000887572"/>
    </source>
</evidence>
<dbReference type="Proteomes" id="UP000887572">
    <property type="component" value="Unplaced"/>
</dbReference>
<accession>A0A914HKX2</accession>
<name>A0A914HKX2_GLORO</name>
<sequence>MFDDNPNNFAFYFGDFKCYNTGNKPHYVTIVACKRSRTEQISYFNEHLPELDTPDGSRTARMTTRDLSPTGAIPRRTGQRSRPTILCRHFRARLGWTSDAAELLLSGSVAEIEDELPLNPLEGGTTQRAKPSTKAPTPAQTSAIGTAEMNCDTKAKAYKFVAYSALTFSLDAVLSVFVMFPLMYNFVSHIRQRSTRTWSYVRVPVVQRRQAYASLLRDGIPRCPQGPPGPPGELGPVGEFGADVL</sequence>
<keyword evidence="2" id="KW-0812">Transmembrane</keyword>
<keyword evidence="3" id="KW-1185">Reference proteome</keyword>
<evidence type="ECO:0000256" key="2">
    <source>
        <dbReference type="SAM" id="Phobius"/>
    </source>
</evidence>
<protein>
    <submittedName>
        <fullName evidence="4">Uncharacterized protein</fullName>
    </submittedName>
</protein>
<organism evidence="3 4">
    <name type="scientific">Globodera rostochiensis</name>
    <name type="common">Golden nematode worm</name>
    <name type="synonym">Heterodera rostochiensis</name>
    <dbReference type="NCBI Taxonomy" id="31243"/>
    <lineage>
        <taxon>Eukaryota</taxon>
        <taxon>Metazoa</taxon>
        <taxon>Ecdysozoa</taxon>
        <taxon>Nematoda</taxon>
        <taxon>Chromadorea</taxon>
        <taxon>Rhabditida</taxon>
        <taxon>Tylenchina</taxon>
        <taxon>Tylenchomorpha</taxon>
        <taxon>Tylenchoidea</taxon>
        <taxon>Heteroderidae</taxon>
        <taxon>Heteroderinae</taxon>
        <taxon>Globodera</taxon>
    </lineage>
</organism>
<proteinExistence type="predicted"/>
<keyword evidence="2" id="KW-1133">Transmembrane helix</keyword>
<feature type="region of interest" description="Disordered" evidence="1">
    <location>
        <begin position="48"/>
        <end position="78"/>
    </location>
</feature>
<evidence type="ECO:0000256" key="1">
    <source>
        <dbReference type="SAM" id="MobiDB-lite"/>
    </source>
</evidence>
<reference evidence="4" key="1">
    <citation type="submission" date="2022-11" db="UniProtKB">
        <authorList>
            <consortium name="WormBaseParasite"/>
        </authorList>
    </citation>
    <scope>IDENTIFICATION</scope>
</reference>
<feature type="compositionally biased region" description="Polar residues" evidence="1">
    <location>
        <begin position="124"/>
        <end position="141"/>
    </location>
</feature>
<evidence type="ECO:0000313" key="4">
    <source>
        <dbReference type="WBParaSite" id="Gr19_v10_g2434.t1"/>
    </source>
</evidence>
<dbReference type="AlphaFoldDB" id="A0A914HKX2"/>
<dbReference type="WBParaSite" id="Gr19_v10_g2434.t1">
    <property type="protein sequence ID" value="Gr19_v10_g2434.t1"/>
    <property type="gene ID" value="Gr19_v10_g2434"/>
</dbReference>
<feature type="transmembrane region" description="Helical" evidence="2">
    <location>
        <begin position="160"/>
        <end position="187"/>
    </location>
</feature>
<keyword evidence="2" id="KW-0472">Membrane</keyword>
<feature type="region of interest" description="Disordered" evidence="1">
    <location>
        <begin position="118"/>
        <end position="141"/>
    </location>
</feature>